<dbReference type="RefSeq" id="WP_150154574.1">
    <property type="nucleotide sequence ID" value="NZ_CP043959.1"/>
</dbReference>
<feature type="compositionally biased region" description="Basic and acidic residues" evidence="1">
    <location>
        <begin position="64"/>
        <end position="87"/>
    </location>
</feature>
<proteinExistence type="predicted"/>
<evidence type="ECO:0000313" key="2">
    <source>
        <dbReference type="EMBL" id="QER86755.1"/>
    </source>
</evidence>
<dbReference type="Proteomes" id="UP000324308">
    <property type="component" value="Chromosome"/>
</dbReference>
<keyword evidence="3" id="KW-1185">Reference proteome</keyword>
<evidence type="ECO:0000313" key="3">
    <source>
        <dbReference type="Proteomes" id="UP000324308"/>
    </source>
</evidence>
<name>A0ABX5ZR96_STRTE</name>
<dbReference type="EMBL" id="CP043959">
    <property type="protein sequence ID" value="QER86755.1"/>
    <property type="molecule type" value="Genomic_DNA"/>
</dbReference>
<protein>
    <submittedName>
        <fullName evidence="2">Uncharacterized protein</fullName>
    </submittedName>
</protein>
<sequence length="87" mass="9779">MSSDRKRDGTRQTELVCGSCRQPVETVVERHKTMGINVPHWRAGPCHNPDCEAYVPELVPADTVRPDTGRRTERPAERREMEAGPPA</sequence>
<feature type="region of interest" description="Disordered" evidence="1">
    <location>
        <begin position="58"/>
        <end position="87"/>
    </location>
</feature>
<reference evidence="2 3" key="1">
    <citation type="submission" date="2019-09" db="EMBL/GenBank/DDBJ databases">
        <title>Draft genome sequence of the Ebosin-producing strain Streptomyces sp. 139.</title>
        <authorList>
            <person name="Ai L."/>
            <person name="Geng M."/>
            <person name="Ma M."/>
            <person name="Bai L."/>
        </authorList>
    </citation>
    <scope>NUCLEOTIDE SEQUENCE [LARGE SCALE GENOMIC DNA]</scope>
    <source>
        <strain evidence="2 3">139</strain>
    </source>
</reference>
<accession>A0ABX5ZR96</accession>
<evidence type="ECO:0000256" key="1">
    <source>
        <dbReference type="SAM" id="MobiDB-lite"/>
    </source>
</evidence>
<gene>
    <name evidence="2" type="ORF">F3L20_13340</name>
</gene>
<organism evidence="2 3">
    <name type="scientific">Streptomyces tendae</name>
    <dbReference type="NCBI Taxonomy" id="1932"/>
    <lineage>
        <taxon>Bacteria</taxon>
        <taxon>Bacillati</taxon>
        <taxon>Actinomycetota</taxon>
        <taxon>Actinomycetes</taxon>
        <taxon>Kitasatosporales</taxon>
        <taxon>Streptomycetaceae</taxon>
        <taxon>Streptomyces</taxon>
    </lineage>
</organism>